<evidence type="ECO:0000313" key="6">
    <source>
        <dbReference type="EMBL" id="AQN32134.1"/>
    </source>
</evidence>
<keyword evidence="1" id="KW-0472">Membrane</keyword>
<dbReference type="GO" id="GO:0016787">
    <property type="term" value="F:hydrolase activity"/>
    <property type="evidence" value="ECO:0007669"/>
    <property type="project" value="UniProtKB-KW"/>
</dbReference>
<dbReference type="EMBL" id="KX501136">
    <property type="protein sequence ID" value="AQN32102.1"/>
    <property type="molecule type" value="Genomic_DNA"/>
</dbReference>
<sequence>MLSILLQTENLNNLTESVNKVTDSSIRIAQAANDFGALRVAFGVFMIFIIIIVILFIWQIFVLSGKLNTIYGAAVKTTEYFETSAEGDIGPSQAQVIVRRNFNSLSQAIKYYILRIRLENHIDDKDKIKVKIDRLVRNEFSELTTYLSNFKCNKKVLSFIVEDDDIQMIEDFIFEQVYIPKNDFTISNMDQSTSIFINGLKLSYIKKIPQ</sequence>
<accession>A0A1Q1PVR1</accession>
<dbReference type="EMBL" id="KX501139">
    <property type="protein sequence ID" value="AQN32150.1"/>
    <property type="molecule type" value="Genomic_DNA"/>
</dbReference>
<keyword evidence="1" id="KW-0812">Transmembrane</keyword>
<feature type="transmembrane region" description="Helical" evidence="1">
    <location>
        <begin position="40"/>
        <end position="61"/>
    </location>
</feature>
<evidence type="ECO:0000313" key="2">
    <source>
        <dbReference type="EMBL" id="AQN32070.1"/>
    </source>
</evidence>
<evidence type="ECO:0000256" key="1">
    <source>
        <dbReference type="SAM" id="Phobius"/>
    </source>
</evidence>
<evidence type="ECO:0000313" key="5">
    <source>
        <dbReference type="EMBL" id="AQN32118.1"/>
    </source>
</evidence>
<organism evidence="7">
    <name type="scientific">Phage DP-2017a</name>
    <dbReference type="NCBI Taxonomy" id="1955560"/>
    <lineage>
        <taxon>Viruses</taxon>
    </lineage>
</organism>
<keyword evidence="7" id="KW-0378">Hydrolase</keyword>
<evidence type="ECO:0000313" key="3">
    <source>
        <dbReference type="EMBL" id="AQN32086.1"/>
    </source>
</evidence>
<protein>
    <submittedName>
        <fullName evidence="7">Hydrolase</fullName>
    </submittedName>
</protein>
<name>A0A1Q1PVR1_9VIRU</name>
<dbReference type="EMBL" id="KX501137">
    <property type="protein sequence ID" value="AQN32118.1"/>
    <property type="molecule type" value="Genomic_DNA"/>
</dbReference>
<evidence type="ECO:0000313" key="7">
    <source>
        <dbReference type="EMBL" id="AQN32150.1"/>
    </source>
</evidence>
<dbReference type="EMBL" id="KX501134">
    <property type="protein sequence ID" value="AQN32070.1"/>
    <property type="molecule type" value="Genomic_DNA"/>
</dbReference>
<keyword evidence="1" id="KW-1133">Transmembrane helix</keyword>
<reference evidence="7" key="1">
    <citation type="journal article" date="2016" name="Microbiome">
        <title>Transmission of viruses via our microbiomes.</title>
        <authorList>
            <person name="Ly M."/>
            <person name="Jones M.B."/>
            <person name="Abeles S.R."/>
            <person name="Santiago-Rodriguez T.M."/>
            <person name="Gao J."/>
            <person name="Chan I.C."/>
            <person name="Ghose C."/>
            <person name="Pride D.T."/>
        </authorList>
    </citation>
    <scope>NUCLEOTIDE SEQUENCE</scope>
    <source>
        <strain evidence="2">CA39E</strain>
        <strain evidence="3">CA40A</strain>
        <strain evidence="4">CA40B</strain>
        <strain evidence="5">CA40C</strain>
        <strain evidence="6">CA40D</strain>
        <strain evidence="7">CA40E</strain>
    </source>
</reference>
<proteinExistence type="predicted"/>
<dbReference type="EMBL" id="KX501135">
    <property type="protein sequence ID" value="AQN32086.1"/>
    <property type="molecule type" value="Genomic_DNA"/>
</dbReference>
<dbReference type="EMBL" id="KX501138">
    <property type="protein sequence ID" value="AQN32134.1"/>
    <property type="molecule type" value="Genomic_DNA"/>
</dbReference>
<evidence type="ECO:0000313" key="4">
    <source>
        <dbReference type="EMBL" id="AQN32102.1"/>
    </source>
</evidence>